<comment type="caution">
    <text evidence="2">The sequence shown here is derived from an EMBL/GenBank/DDBJ whole genome shotgun (WGS) entry which is preliminary data.</text>
</comment>
<feature type="signal peptide" evidence="1">
    <location>
        <begin position="1"/>
        <end position="26"/>
    </location>
</feature>
<dbReference type="Proteomes" id="UP000297737">
    <property type="component" value="Unassembled WGS sequence"/>
</dbReference>
<keyword evidence="1" id="KW-0732">Signal</keyword>
<dbReference type="PROSITE" id="PS51257">
    <property type="entry name" value="PROKAR_LIPOPROTEIN"/>
    <property type="match status" value="1"/>
</dbReference>
<feature type="chain" id="PRO_5021371342" description="Nuclear transport factor 2 family protein" evidence="1">
    <location>
        <begin position="27"/>
        <end position="181"/>
    </location>
</feature>
<organism evidence="2 3">
    <name type="scientific">Glacieibacterium arshaanense</name>
    <dbReference type="NCBI Taxonomy" id="2511025"/>
    <lineage>
        <taxon>Bacteria</taxon>
        <taxon>Pseudomonadati</taxon>
        <taxon>Pseudomonadota</taxon>
        <taxon>Alphaproteobacteria</taxon>
        <taxon>Sphingomonadales</taxon>
        <taxon>Sphingosinicellaceae</taxon>
        <taxon>Glacieibacterium</taxon>
    </lineage>
</organism>
<evidence type="ECO:0008006" key="4">
    <source>
        <dbReference type="Google" id="ProtNLM"/>
    </source>
</evidence>
<evidence type="ECO:0000313" key="3">
    <source>
        <dbReference type="Proteomes" id="UP000297737"/>
    </source>
</evidence>
<dbReference type="RefSeq" id="WP_166430561.1">
    <property type="nucleotide sequence ID" value="NZ_SIHO01000002.1"/>
</dbReference>
<dbReference type="Gene3D" id="3.10.450.50">
    <property type="match status" value="1"/>
</dbReference>
<dbReference type="SUPFAM" id="SSF54427">
    <property type="entry name" value="NTF2-like"/>
    <property type="match status" value="1"/>
</dbReference>
<sequence length="181" mass="18448">MGAKPMKTMKLAGTVAAMALMLALSACNKPAETSAPVAAAATDTAKVDTAAVAESVKADVAGLVAAFNARDAAKAVSYDAPEYVSMMHGVPNVVGPEADLIATKAQVSDPNAKLAVSDESVDIAASGDLAVYRATYAYTFTDAKTKAPTTETGNWVLVFKTRPDGARKISLGVISDLPPAS</sequence>
<accession>A0A4Y9EP94</accession>
<dbReference type="AlphaFoldDB" id="A0A4Y9EP94"/>
<evidence type="ECO:0000313" key="2">
    <source>
        <dbReference type="EMBL" id="TFU03169.1"/>
    </source>
</evidence>
<protein>
    <recommendedName>
        <fullName evidence="4">Nuclear transport factor 2 family protein</fullName>
    </recommendedName>
</protein>
<dbReference type="InterPro" id="IPR032710">
    <property type="entry name" value="NTF2-like_dom_sf"/>
</dbReference>
<evidence type="ECO:0000256" key="1">
    <source>
        <dbReference type="SAM" id="SignalP"/>
    </source>
</evidence>
<name>A0A4Y9EP94_9SPHN</name>
<reference evidence="2 3" key="1">
    <citation type="submission" date="2019-02" db="EMBL/GenBank/DDBJ databases">
        <title>Polymorphobacter sp. isolated from the lake at the Tibet of China.</title>
        <authorList>
            <person name="Li A."/>
        </authorList>
    </citation>
    <scope>NUCLEOTIDE SEQUENCE [LARGE SCALE GENOMIC DNA]</scope>
    <source>
        <strain evidence="2 3">DJ1R-1</strain>
    </source>
</reference>
<dbReference type="EMBL" id="SIHO01000002">
    <property type="protein sequence ID" value="TFU03169.1"/>
    <property type="molecule type" value="Genomic_DNA"/>
</dbReference>
<proteinExistence type="predicted"/>
<keyword evidence="3" id="KW-1185">Reference proteome</keyword>
<gene>
    <name evidence="2" type="ORF">EUV02_08215</name>
</gene>